<feature type="disulfide bond" evidence="14">
    <location>
        <begin position="1449"/>
        <end position="1467"/>
    </location>
</feature>
<feature type="disulfide bond" evidence="14">
    <location>
        <begin position="3092"/>
        <end position="3104"/>
    </location>
</feature>
<feature type="disulfide bond" evidence="14">
    <location>
        <begin position="3035"/>
        <end position="3047"/>
    </location>
</feature>
<evidence type="ECO:0000256" key="11">
    <source>
        <dbReference type="ARBA" id="ARBA00023180"/>
    </source>
</evidence>
<evidence type="ECO:0000256" key="13">
    <source>
        <dbReference type="PROSITE-ProRule" id="PRU00039"/>
    </source>
</evidence>
<evidence type="ECO:0000259" key="19">
    <source>
        <dbReference type="PROSITE" id="PS50184"/>
    </source>
</evidence>
<dbReference type="Pfam" id="PF00057">
    <property type="entry name" value="Ldl_recept_a"/>
    <property type="match status" value="14"/>
</dbReference>
<dbReference type="SUPFAM" id="SSF57424">
    <property type="entry name" value="LDL receptor-like module"/>
    <property type="match status" value="14"/>
</dbReference>
<feature type="disulfide bond" evidence="14">
    <location>
        <begin position="2411"/>
        <end position="2426"/>
    </location>
</feature>
<feature type="domain" description="VWFC" evidence="19">
    <location>
        <begin position="5728"/>
        <end position="5784"/>
    </location>
</feature>
<dbReference type="InterPro" id="IPR006207">
    <property type="entry name" value="Cys_knot_C"/>
</dbReference>
<accession>A0A8J6EWT5</accession>
<dbReference type="SMART" id="SM00832">
    <property type="entry name" value="C8"/>
    <property type="match status" value="3"/>
</dbReference>
<reference evidence="21" key="1">
    <citation type="thesis" date="2020" institute="ProQuest LLC" country="789 East Eisenhower Parkway, Ann Arbor, MI, USA">
        <title>Comparative Genomics and Chromosome Evolution.</title>
        <authorList>
            <person name="Mudd A.B."/>
        </authorList>
    </citation>
    <scope>NUCLEOTIDE SEQUENCE</scope>
    <source>
        <strain evidence="21">HN-11 Male</strain>
        <tissue evidence="21">Kidney and liver</tissue>
    </source>
</reference>
<evidence type="ECO:0000256" key="9">
    <source>
        <dbReference type="ARBA" id="ARBA00022889"/>
    </source>
</evidence>
<protein>
    <recommendedName>
        <fullName evidence="3">SCO-spondin</fullName>
    </recommendedName>
</protein>
<dbReference type="PROSITE" id="PS01225">
    <property type="entry name" value="CTCK_2"/>
    <property type="match status" value="1"/>
</dbReference>
<dbReference type="PROSITE" id="PS01208">
    <property type="entry name" value="VWFC_1"/>
    <property type="match status" value="1"/>
</dbReference>
<feature type="disulfide bond" evidence="14">
    <location>
        <begin position="2669"/>
        <end position="2681"/>
    </location>
</feature>
<dbReference type="Gene3D" id="2.20.100.10">
    <property type="entry name" value="Thrombospondin type-1 (TSP1) repeat"/>
    <property type="match status" value="27"/>
</dbReference>
<evidence type="ECO:0000259" key="20">
    <source>
        <dbReference type="PROSITE" id="PS51233"/>
    </source>
</evidence>
<evidence type="ECO:0000256" key="12">
    <source>
        <dbReference type="ARBA" id="ARBA00045981"/>
    </source>
</evidence>
<feature type="disulfide bond" evidence="14">
    <location>
        <begin position="1403"/>
        <end position="1415"/>
    </location>
</feature>
<dbReference type="FunFam" id="2.10.25.10:FF:000217">
    <property type="entry name" value="SCO-spondin"/>
    <property type="match status" value="1"/>
</dbReference>
<feature type="disulfide bond" evidence="14">
    <location>
        <begin position="1629"/>
        <end position="1647"/>
    </location>
</feature>
<feature type="compositionally biased region" description="Polar residues" evidence="15">
    <location>
        <begin position="2473"/>
        <end position="2482"/>
    </location>
</feature>
<dbReference type="PROSITE" id="PS01285">
    <property type="entry name" value="FA58C_1"/>
    <property type="match status" value="1"/>
</dbReference>
<keyword evidence="11" id="KW-0325">Glycoprotein</keyword>
<feature type="chain" id="PRO_5035157012" description="SCO-spondin" evidence="16">
    <location>
        <begin position="20"/>
        <end position="5888"/>
    </location>
</feature>
<dbReference type="Pfam" id="PF19028">
    <property type="entry name" value="TSP1_spondin"/>
    <property type="match status" value="2"/>
</dbReference>
<evidence type="ECO:0000256" key="14">
    <source>
        <dbReference type="PROSITE-ProRule" id="PRU00124"/>
    </source>
</evidence>
<evidence type="ECO:0000313" key="22">
    <source>
        <dbReference type="Proteomes" id="UP000770717"/>
    </source>
</evidence>
<dbReference type="InterPro" id="IPR014853">
    <property type="entry name" value="VWF/SSPO/ZAN-like_Cys-rich_dom"/>
</dbReference>
<dbReference type="FunFam" id="2.10.25.10:FF:000055">
    <property type="entry name" value="alpha-tectorin isoform X1"/>
    <property type="match status" value="1"/>
</dbReference>
<feature type="disulfide bond" evidence="14">
    <location>
        <begin position="1622"/>
        <end position="1634"/>
    </location>
</feature>
<feature type="disulfide bond" evidence="14">
    <location>
        <begin position="2362"/>
        <end position="2377"/>
    </location>
</feature>
<keyword evidence="9" id="KW-0130">Cell adhesion</keyword>
<feature type="disulfide bond" evidence="14">
    <location>
        <begin position="1641"/>
        <end position="1656"/>
    </location>
</feature>
<keyword evidence="8" id="KW-0106">Calcium</keyword>
<dbReference type="SMART" id="SM00192">
    <property type="entry name" value="LDLa"/>
    <property type="match status" value="15"/>
</dbReference>
<dbReference type="GO" id="GO:0007399">
    <property type="term" value="P:nervous system development"/>
    <property type="evidence" value="ECO:0007669"/>
    <property type="project" value="UniProtKB-ARBA"/>
</dbReference>
<feature type="disulfide bond" evidence="14">
    <location>
        <begin position="1489"/>
        <end position="1507"/>
    </location>
</feature>
<dbReference type="PROSITE" id="PS01209">
    <property type="entry name" value="LDLRA_1"/>
    <property type="match status" value="5"/>
</dbReference>
<feature type="region of interest" description="Disordered" evidence="15">
    <location>
        <begin position="2714"/>
        <end position="2826"/>
    </location>
</feature>
<dbReference type="InterPro" id="IPR036084">
    <property type="entry name" value="Ser_inhib-like_sf"/>
</dbReference>
<dbReference type="InterPro" id="IPR002919">
    <property type="entry name" value="TIL_dom"/>
</dbReference>
<dbReference type="FunFam" id="2.20.100.10:FF:000002">
    <property type="entry name" value="Unc-5 netrin receptor C"/>
    <property type="match status" value="3"/>
</dbReference>
<comment type="similarity">
    <text evidence="2">Belongs to the thrombospondin family.</text>
</comment>
<proteinExistence type="inferred from homology"/>
<dbReference type="InterPro" id="IPR044004">
    <property type="entry name" value="TSP1_spondin_dom"/>
</dbReference>
<dbReference type="FunFam" id="2.20.100.10:FF:000007">
    <property type="entry name" value="Thrombospondin 1"/>
    <property type="match status" value="3"/>
</dbReference>
<dbReference type="FunFam" id="2.20.100.10:FF:000067">
    <property type="entry name" value="Hemicentin 1"/>
    <property type="match status" value="1"/>
</dbReference>
<evidence type="ECO:0000256" key="16">
    <source>
        <dbReference type="SAM" id="SignalP"/>
    </source>
</evidence>
<dbReference type="CDD" id="cd00112">
    <property type="entry name" value="LDLa"/>
    <property type="match status" value="14"/>
</dbReference>
<dbReference type="Pfam" id="PF00090">
    <property type="entry name" value="TSP_1"/>
    <property type="match status" value="24"/>
</dbReference>
<feature type="disulfide bond" evidence="14">
    <location>
        <begin position="1501"/>
        <end position="1516"/>
    </location>
</feature>
<dbReference type="PROSITE" id="PS50022">
    <property type="entry name" value="FA58C_3"/>
    <property type="match status" value="2"/>
</dbReference>
<dbReference type="PROSITE" id="PS50092">
    <property type="entry name" value="TSP1"/>
    <property type="match status" value="29"/>
</dbReference>
<dbReference type="InterPro" id="IPR036055">
    <property type="entry name" value="LDL_receptor-like_sf"/>
</dbReference>
<feature type="compositionally biased region" description="Low complexity" evidence="15">
    <location>
        <begin position="2970"/>
        <end position="2979"/>
    </location>
</feature>
<keyword evidence="4" id="KW-0964">Secreted</keyword>
<feature type="domain" description="F5/8 type C" evidence="18">
    <location>
        <begin position="2496"/>
        <end position="2647"/>
    </location>
</feature>
<dbReference type="PROSITE" id="PS50068">
    <property type="entry name" value="LDLRA_2"/>
    <property type="match status" value="15"/>
</dbReference>
<feature type="domain" description="VWFD" evidence="20">
    <location>
        <begin position="188"/>
        <end position="361"/>
    </location>
</feature>
<dbReference type="Gene3D" id="2.10.25.10">
    <property type="entry name" value="Laminin"/>
    <property type="match status" value="12"/>
</dbReference>
<feature type="domain" description="VWFD" evidence="20">
    <location>
        <begin position="1002"/>
        <end position="1172"/>
    </location>
</feature>
<keyword evidence="6 16" id="KW-0732">Signal</keyword>
<dbReference type="InterPro" id="IPR023415">
    <property type="entry name" value="LDLR_class-A_CS"/>
</dbReference>
<dbReference type="PROSITE" id="PS51233">
    <property type="entry name" value="VWFD"/>
    <property type="match status" value="3"/>
</dbReference>
<feature type="disulfide bond" evidence="14">
    <location>
        <begin position="2689"/>
        <end position="2704"/>
    </location>
</feature>
<evidence type="ECO:0000256" key="1">
    <source>
        <dbReference type="ARBA" id="ARBA00004239"/>
    </source>
</evidence>
<dbReference type="InterPro" id="IPR000742">
    <property type="entry name" value="EGF"/>
</dbReference>
<feature type="domain" description="VWFC" evidence="19">
    <location>
        <begin position="2065"/>
        <end position="2127"/>
    </location>
</feature>
<feature type="disulfide bond" evidence="14">
    <location>
        <begin position="1518"/>
        <end position="1530"/>
    </location>
</feature>
<dbReference type="SUPFAM" id="SSF57603">
    <property type="entry name" value="FnI-like domain"/>
    <property type="match status" value="3"/>
</dbReference>
<dbReference type="InterPro" id="IPR050780">
    <property type="entry name" value="Mucin_vWF_Thrombospondin_sf"/>
</dbReference>
<dbReference type="Pfam" id="PF01826">
    <property type="entry name" value="TIL"/>
    <property type="match status" value="11"/>
</dbReference>
<dbReference type="SMART" id="SM00231">
    <property type="entry name" value="FA58C"/>
    <property type="match status" value="2"/>
</dbReference>
<feature type="domain" description="F5/8 type C" evidence="18">
    <location>
        <begin position="2165"/>
        <end position="2323"/>
    </location>
</feature>
<feature type="disulfide bond" evidence="14">
    <location>
        <begin position="1711"/>
        <end position="1729"/>
    </location>
</feature>
<feature type="disulfide bond" evidence="14">
    <location>
        <begin position="1442"/>
        <end position="1454"/>
    </location>
</feature>
<evidence type="ECO:0000256" key="7">
    <source>
        <dbReference type="ARBA" id="ARBA00022737"/>
    </source>
</evidence>
<evidence type="ECO:0000256" key="3">
    <source>
        <dbReference type="ARBA" id="ARBA00020523"/>
    </source>
</evidence>
<dbReference type="SMART" id="SM00215">
    <property type="entry name" value="VWC_out"/>
    <property type="match status" value="11"/>
</dbReference>
<dbReference type="InterPro" id="IPR001007">
    <property type="entry name" value="VWF_dom"/>
</dbReference>
<evidence type="ECO:0000313" key="21">
    <source>
        <dbReference type="EMBL" id="KAG9476340.1"/>
    </source>
</evidence>
<feature type="disulfide bond" evidence="14">
    <location>
        <begin position="1482"/>
        <end position="1494"/>
    </location>
</feature>
<evidence type="ECO:0000256" key="4">
    <source>
        <dbReference type="ARBA" id="ARBA00022525"/>
    </source>
</evidence>
<feature type="disulfide bond" evidence="14">
    <location>
        <begin position="1410"/>
        <end position="1428"/>
    </location>
</feature>
<feature type="disulfide bond" evidence="14">
    <location>
        <begin position="1537"/>
        <end position="1552"/>
    </location>
</feature>
<dbReference type="SMART" id="SM00214">
    <property type="entry name" value="VWC"/>
    <property type="match status" value="10"/>
</dbReference>
<feature type="disulfide bond" evidence="14">
    <location>
        <begin position="1723"/>
        <end position="1738"/>
    </location>
</feature>
<feature type="signal peptide" evidence="16">
    <location>
        <begin position="1"/>
        <end position="19"/>
    </location>
</feature>
<comment type="caution">
    <text evidence="13">Lacks conserved residue(s) required for the propagation of feature annotation.</text>
</comment>
<gene>
    <name evidence="21" type="ORF">GDO78_003083</name>
</gene>
<feature type="region of interest" description="Disordered" evidence="15">
    <location>
        <begin position="2437"/>
        <end position="2503"/>
    </location>
</feature>
<feature type="disulfide bond" evidence="14">
    <location>
        <begin position="3099"/>
        <end position="3117"/>
    </location>
</feature>
<dbReference type="InterPro" id="IPR008979">
    <property type="entry name" value="Galactose-bd-like_sf"/>
</dbReference>
<sequence length="5888" mass="646377">MRSPLWLLLLWMKMILCSGRWCERTVQVTEEEVITARREQEVPCSSLYQYNMEGWRLDQEKMRLHSEASMCFIYRPQSTRPAVWNRTVRVCCEGWTGEDCTQGEGFLGHCFTSWNCQDIRSPHNVTLMSMEECCLHPWGHSWENVTSELCFSCSYVSPTAALPSPFIMRPYLTTALIGGLVPKQRLFATCVTWGGFHYRTFDGKHYNFHGNCMYNMASSTDGNWVVFVSGELCTQTGLCPKVLRIIFGLDQVMVKGRSVMVNDVVVPDGDPYLHNGISILWLGDFIFIESGLGVRLKFDGGNNIYVTVNSELRERTSGLCGIYNDNTDDDFTQSGGAVSLTAAGFGNSWKVQNISTQHTCLDVPELGHSCELPGRDTIRLEAESICRKLFSPPFSHCHHKVDPHGFYDTCLYTYCQNMGTVQNRLSSVCPTFASYARECSQQKITITWRKADFCEKECLIGKQYSDCVSTCPASCASVGSYDDGQCRDECVSGCECPAGLYLEDGRCVREEECPCYHKRQRYSPGEVIRQRCNQCTCGGGRWRCSQDRCAAECSVMGDPHYVTFDRRRFSFHGSCEYTLAQDYVNGKLLISGENEDCSNLGSVSCLRAVNIYIHKTLVRLRASDDPTVDGHIVTLPFLNPDLLIRRVSSTHLLLQTFGAHVLWNMEFPSVYITLQPTFANKVRGLCGTYNWNQNDDFTTPEGDIESSSYDFANKFKLSADCSDAGPHSFDPCGMYTQRREFAEEACRLISGPMFQSCHDVVDWRPFHQLCLYDICGCSSGKKCLCSSLSAYARQCAQEGVVVYWRNETLCPIQCSGGQIYMECAPLCQKTCADLRITDSGSCHELVGCVAGCNCPDGLVLDDGGQCVRSSMCPCHHSGQTYPPGSSLKQKCKDCTCVNGIWNCTESRCPEVVFCPGDLVYKFGACLLTCNNLEQNKSCSDRGDSCVCPDGMVLLMDRCVQPEECPCHHHGKLYHTNDTITRDCNTCVCKNQHWECTNYQCAGICTATGDPHYITFDGRSFTFLGDCQYILARENDGLFTVTAENVPCGSSGITCTKSVVVMIGNTIIHLLRGQEITVNGAAVRLPKMYSGNGIILDQAGLFTILIAHLGLTVLWDGGTRVYIKLDPGFRGRVSGLCGNFDGDTENDFTSHQGIIEPTTDLFGNSWRMSPLCPEVHSDDFEHPCTENSHRVTWARKNCAILMQPLFAPCHQEVPCQQYYDWCVYDACGCDSGGDCECLCTAVATYVEECNQHGVYIRWRSQDLCPMQCDNGLVYEACGPACPRTCRNLGMDPELHCAHLSCMEGCFCPHGKVLHDGSCIDPSQCPCYWEGVPFPSGVAVNQGCHNCTCESGRWRCPDEPCSATSQCKADEFACRFSDRCIPTAWVCDNEEDCGDGSDEICSLTCAPEDHRCANGQCIPLAHRCDGKADCVDHSDEWGCPASSCNDNEFHCFNGRCIPLLHVCDGDLDCGFADDSDESGCSSGCSSAHFRCSLGRCVPYIHRCDGHDDCGDFSDERGCSCPSNEFQCPEGLCLSKDKVCDGYQDCGKGADETVCTGSGTCSTGFWVCGDGSCIRQDKLCDGKYDCTDKSDEEPTQCLSPTPTTAQITPQGSSNYTSAGILGRRCSRYEFQCGSGECRPRGWLCDNEVDCMDASDEHDCNRTCDLDHFKCTLSGECVGYSQLCDGVPHCRDQSDESMDNCGSTQIPPCPGHFICTNSMCVNISRVCDDSPDCPQGEDEKTCEKSLVTPAYPNQTSPVGCPEYMCPNGRCLMFKQVCNQVPDCKDESLDLAASDEKECGFWSPWGSWSDCSQSCGTGMQHRRRVCTNPSSDILRQCRGEDSEVQQCFSVSCPVDGSWTPWTTWSNCTEDCTGVVIRRRECTPPQNGGLQCSDLPGSSVSSLQIDMCQQDSCPQPPSCPPELKYKTCAPCPMTCSDLTNNRVCPTDQHCVSGCWCPDGYLLDEMNYCVKPKECPCEVEGVIYWPGQQVKTNCQICTCQDGQMRQCRQNPECGVHCGWSAWSPWGECLGPCGVQSIQWSFRSPNNPSKHGNGKQCRGIYRKARRCQTVPCEACTHHRKTHSIGERWKSGDCHVCQCLPNLTVKCSQFCQFSNQGCPEGQFLVQESGDTCCFCSETAPNGTETTNLSPTALPRSTLLPGLITYPVPVVGGDCYTPLRISLLPHSSFTASSQLNEQPAYTAYLNHISPAMKLQGWSPQEEDYPSPPSRSPYLQINLQRPWNLTGIVIQGAGSMDFYVTSFEVQFSLDQNVWYNHTEMNSDHKQKSKIFQGNFDDSTPVAISFEALVTAQYIRILPQEYHGRIFMRVELLGCGEVSVRPTAPSQPGDQCQAGQLQCHNGRCVTAGSQGVVCNGINDCGDGSDEIYCGTAPSPLSPANWGCNQSQFYCKTSGFCIEVSQRCDGHKDCLDGADEVGCVSWTRSPNTTWSGTDEHSLGVGTIGAETPPWSSGPTPPSGPGIPTTRQEQSGTDQSRFPGGEISTPPGPCEGPLGLEDGRVHYKQLSASSYKQNNPPDAGRLNIVPNILNIVPGWSPLPSDEHPFFQVDFLQPTFISAVVTQGGRQSGGYITKYRLMYSNDGIVFHNYTGRGGTSQLFDANTDSSTVVRRELSSIILTRFLRVLPVEYHKAIYLRSEIIGCPYEPKLPLVTYVILGEEKTTHCKLGEFECRSGECVNSSRSLCDGQADCRDFSDEEGCELSTAPMDLSASLGSEHPPGSPLPGYIGEPGIYYQSQPTGSPGINSANPWQRMTPAGADTAQPGFQEEHHISGKPGIQVPERPEQTLESASRSPKPSLVSPSSLGTIPPPVVTTDTSSSTPPMAAIASRRVTPGAPGLRPNEYQSGIPGLATPFAGKDTWISDLNVDKSSLLTGFPGLSIELVMIGMRPSLTRAPVPGEDILYHTTSPGDERLTSPLGVRTNHPGLTVERLSLPGLKIIRSSGPMTKEPSTGIPELASRHSFGPRLSSSSEPLSSVYNQLDPTTSPLSFNEMNTESTFTLTLRMASRGHGDTGSSSTLHVDMSTDAPRTLCSLGQFACSAFGCISGSKVCDGQDDCPDGSDEWLCGTSSVVSTFSPSWYIPTPEPHLCSSRQFHCGSGECMSMERHCDLQHDCADGSDEDDCADCILSPWTSWSDCSRSCGIGVMFRSRDVIRERLPGGHCSGAHFDSKSCFVKACPVNGTWSHWGEWSVCDAECQGGTRSRTRKCEDPPPKNGGLPCAGEPVQTESCNLQPCRDLEDCGSEMIYLHSGGCDWRRMEPCPLTCRGLNGETLCNSDCMEGCRCPQGLYLQDGHCVNISQCRCSMELMSQLPGEKSTYDDCNVCQCQNGKMTCDSLACAVSCGWSAWSQWTPCDQMCGSGVQERFRSPSNPPSANGGSPCQGDSQEVRQCYTSCTNGTDLFWSEWTPWTSCSKTCFYDVESTGLRRRFRHCNGSTSFCIGESVQEETLVGGWSSWSNWTECTVTCDSGIQTRNRSCSQPVPLHGGPECQGPHMQTRECNTQPCRDSCPSDMIYQTAEECRREGGACPRFCLDQAVYVECSSSCFEGCYCSEGLFLQNNSCVHRNECFCYHQGELLPPGESRTLDACNNCTCIFGKMVCGAKPCPVDCGWSSWTPWSTCSRSCNVGTRRRYRSGTNPPAAFGGRPCEGSKVAIEFCSLQPCKGAAGDWGPWSECSVPCGGGYRNRSRHSIVLRRIEFSTCNLNPCSGEEPGICSDGKVWKECAEGPSSCADLSSEDLNKTCQPGCYCSDGKVLLNNHCVPPTNCPCTENGAWYEAGDPVQRDCNNCTCLLGRITNCSEINCEVVDGSWSLWTPWSECSASCGGGFQNRYRFCTEPSPSGGGLPCEGPDREEQPCSLEPCPEIGNWNMWSKWTECTKTCGEGVRLRSRTCNSPSPLGTADYCEGLSTEMELCQLKPCPESKFSASNCSAIAGSVYSSCGPACRRSCDEVMFSQQCSEQCLPGCHCPPGKLLADNGSTCVELENCTCLDILTGERRLPGETVPKGDGCNSCTCVNGTMKCTSTVCPVAGSWCEWSDWTPCSRTCGTEVVTRYRSCACPKPQGGGEECEGIQQYYGDSGVQLEHRECPHPSFCPVNGNWNPWSPWSYCDACSGESVRKRQCNNPPARFGGSHCIGESRQSQVCSDNSTQCSECGRGLVDFTCGKPCPRSCDDLHGDSECMNSEKCLPSCGCPEGQLMQDGECVAPSDCRCKYQNRTLGSADSGSAWSGPIHWEYAQPGEVVSGPCRNCTCSSGLLFCALDPQCRLDGDWGMWSSWTSCSASCGEGTQTRSRQCDNPVPQNHGHDCVGNHEQKRPCQVLNCLELDPWSEWSSWSPCSMTCGGGEQIRVRECWHQECEGKAIQSRMCNNQACLDIGCPVDRLYRECRRDDSCPYSCAHLSQQVECFSDDCEEGCHCPLGTYFHNGSCVTDCPCLVTEAILDGLRSQLSDDLHIQKGAGLRAGDELMAGAEILLGCSSCTCVNNHLNCTFSACPVDGGFTHWTPWSPCSVTCGGLGNMTRSRDCMNPAPANGGKDCEGPGVEIKYCQTAECQDTREGLSSWSQWTPCSKSCSDITYPAVKTRSRFCPSGKNCMGESFQEAVCNLPQCFGPESPLCDSDDCSGRNCSWNSWSEWSECSRSCGVGQQRRLRTYNSPGDRGLWCEDIQTGHMERRFCNLQACKVNGSWTKWSPWSWCDRSCGGGRSVRSRTCTSPPPKNGGKNCTGERYQVRICNSRPCADSCPPGMEQVECANRCPRRCADLQQGIVCLDVEACEPGCRCPSGSLEQDSLCVPIAQCECTDRHGQSWTPQSVLQDDCNNCTCKDGQLQCSKDPCPVTDCSWSQWSAWSQCSTTCASGYQTRFRSPIAESSKSQCPPLEQQSRPCYLEMCPTLCPHNSSEWNVGDMWLVGECQQCICTPEGNYCQDIECKVNGNWTPWSPWSECPVTCGSSIQIRSRACINPPPRNNGSDCEGPDTERRNCSNKPCEVSGLCGWTDWSLCSRSCGTGLRSRTWHCDCLDTEIPDGQCDGRERVQTEACYLQPCEGICFWGPWSSWSDCSCHSLLQHRYREPLGPGDKCDKPGTEVQPCNTSLCSESSCPAPFIFNTCGSPCNSLCSTRQRSDGCQDLPTCQPGCYCPLSKTTYLTPEQIVHDGCRECTCQQGELKCNRNNCQGEAALSEWSEWSSCGPCLPSPHNDTEAMTFFSVQQRHRLCLNVQTGFLWRGDSPQCFGEMTQERLCLDNATCNNLCVWSQWGEWSPCREPCSGGFRSRWRHVHHPVDHQLCQGPRFQSDSCNTAACPGEKCEDRGKAFKNACANQCPRACADLWDHVECLQGQCRTGCRCPEGWLLQDKKCVPIMDCRCSLPTSNATLEYEPGSTVGIDCNTCTCLNGTFTCTDLLCPVYGPWSEWSSCSATCGGGHRWRNRTCTDGDPSGVTCANETHKREECNSSACPADCVLSDWSEWSECSVSCGGGVSERNRTVLIAADPGGRPCPVPLSLHRICNSHNCTPACPGDQVFSRCAGSCPRTCADLRPETPCVSEACEPGCSCPLGKVLQGERCVTPDDCPCVLPSVSGLLWTTNLTVEERTTEYPAGTIIHYQCNNCSCHMGNFICSSQDCDVDCQWSEWSIWSSCSVTCGSGVQTSERLQIRQRLYDGEECNGTPTRQKRCELPNCNCPIGERWRQPLSEEDFCERTCLEVYEERGKNCTSRAIGSCVCETGRYRNSSGMCVSVEHCECEHGEQLYQSGEDWQDECHICRCVNGIGVCATQCPPLHCNEGDVKVHEPGECCPVCRRLITDSSPVCKLHTEIRNISKGGCYLENVEVRFCRGQCLSWTNVLAEEPYLQTMCDCCSYRLDPESPVKILNLQCNDGEEETVVLPVIHSCECTSCQGGDFSKR</sequence>
<dbReference type="CDD" id="cd19941">
    <property type="entry name" value="TIL"/>
    <property type="match status" value="14"/>
</dbReference>
<dbReference type="CDD" id="cd00057">
    <property type="entry name" value="FA58C"/>
    <property type="match status" value="2"/>
</dbReference>
<dbReference type="PANTHER" id="PTHR11339">
    <property type="entry name" value="EXTRACELLULAR MATRIX GLYCOPROTEIN RELATED"/>
    <property type="match status" value="1"/>
</dbReference>
<feature type="disulfide bond" evidence="14">
    <location>
        <begin position="1558"/>
        <end position="1570"/>
    </location>
</feature>
<dbReference type="SMART" id="SM00209">
    <property type="entry name" value="TSP1"/>
    <property type="match status" value="28"/>
</dbReference>
<feature type="disulfide bond" evidence="14">
    <location>
        <begin position="1565"/>
        <end position="1583"/>
    </location>
</feature>
<dbReference type="PRINTS" id="PR00261">
    <property type="entry name" value="LDLRECEPTOR"/>
</dbReference>
<keyword evidence="10 14" id="KW-1015">Disulfide bond</keyword>
<feature type="disulfide bond" evidence="14">
    <location>
        <begin position="2340"/>
        <end position="2352"/>
    </location>
</feature>
<keyword evidence="7" id="KW-0677">Repeat</keyword>
<feature type="disulfide bond" evidence="14">
    <location>
        <begin position="1761"/>
        <end position="1779"/>
    </location>
</feature>
<feature type="compositionally biased region" description="Low complexity" evidence="15">
    <location>
        <begin position="2816"/>
        <end position="2826"/>
    </location>
</feature>
<evidence type="ECO:0000256" key="5">
    <source>
        <dbReference type="ARBA" id="ARBA00022536"/>
    </source>
</evidence>
<feature type="domain" description="VWFD" evidence="20">
    <location>
        <begin position="551"/>
        <end position="722"/>
    </location>
</feature>
<feature type="domain" description="CTCK" evidence="17">
    <location>
        <begin position="5783"/>
        <end position="5881"/>
    </location>
</feature>
<evidence type="ECO:0000256" key="15">
    <source>
        <dbReference type="SAM" id="MobiDB-lite"/>
    </source>
</evidence>
<dbReference type="PANTHER" id="PTHR11339:SF396">
    <property type="entry name" value="SCO-SPONDIN"/>
    <property type="match status" value="1"/>
</dbReference>
<name>A0A8J6EWT5_ELECQ</name>
<comment type="function">
    <text evidence="12">Involved in the modulation of neuronal aggregation. May be involved in developmental events during the formation of the central nervous system.</text>
</comment>
<dbReference type="Proteomes" id="UP000770717">
    <property type="component" value="Unassembled WGS sequence"/>
</dbReference>
<evidence type="ECO:0000259" key="18">
    <source>
        <dbReference type="PROSITE" id="PS50022"/>
    </source>
</evidence>
<dbReference type="SUPFAM" id="SSF82895">
    <property type="entry name" value="TSP-1 type 1 repeat"/>
    <property type="match status" value="28"/>
</dbReference>
<evidence type="ECO:0000256" key="10">
    <source>
        <dbReference type="ARBA" id="ARBA00023157"/>
    </source>
</evidence>
<evidence type="ECO:0000259" key="17">
    <source>
        <dbReference type="PROSITE" id="PS01225"/>
    </source>
</evidence>
<dbReference type="InterPro" id="IPR000884">
    <property type="entry name" value="TSP1_rpt"/>
</dbReference>
<feature type="compositionally biased region" description="Polar residues" evidence="15">
    <location>
        <begin position="2738"/>
        <end position="2755"/>
    </location>
</feature>
<feature type="compositionally biased region" description="Low complexity" evidence="15">
    <location>
        <begin position="2795"/>
        <end position="2807"/>
    </location>
</feature>
<dbReference type="Gene3D" id="4.10.400.10">
    <property type="entry name" value="Low-density Lipoprotein Receptor"/>
    <property type="match status" value="15"/>
</dbReference>
<dbReference type="Gene3D" id="2.60.120.260">
    <property type="entry name" value="Galactose-binding domain-like"/>
    <property type="match status" value="2"/>
</dbReference>
<dbReference type="Pfam" id="PF00754">
    <property type="entry name" value="F5_F8_type_C"/>
    <property type="match status" value="2"/>
</dbReference>
<comment type="subcellular location">
    <subcellularLocation>
        <location evidence="1">Secreted</location>
        <location evidence="1">Extracellular space</location>
    </subcellularLocation>
</comment>
<dbReference type="InterPro" id="IPR000421">
    <property type="entry name" value="FA58C"/>
</dbReference>
<dbReference type="EMBL" id="WNTK01000011">
    <property type="protein sequence ID" value="KAG9476340.1"/>
    <property type="molecule type" value="Genomic_DNA"/>
</dbReference>
<keyword evidence="5" id="KW-0245">EGF-like domain</keyword>
<dbReference type="InterPro" id="IPR001846">
    <property type="entry name" value="VWF_type-D"/>
</dbReference>
<comment type="caution">
    <text evidence="21">The sequence shown here is derived from an EMBL/GenBank/DDBJ whole genome shotgun (WGS) entry which is preliminary data.</text>
</comment>
<feature type="disulfide bond" evidence="14">
    <location>
        <begin position="3054"/>
        <end position="3069"/>
    </location>
</feature>
<evidence type="ECO:0000256" key="6">
    <source>
        <dbReference type="ARBA" id="ARBA00022729"/>
    </source>
</evidence>
<dbReference type="Pfam" id="PF00093">
    <property type="entry name" value="VWC"/>
    <property type="match status" value="1"/>
</dbReference>
<dbReference type="PROSITE" id="PS01286">
    <property type="entry name" value="FA58C_2"/>
    <property type="match status" value="2"/>
</dbReference>
<feature type="disulfide bond" evidence="14">
    <location>
        <begin position="1422"/>
        <end position="1437"/>
    </location>
</feature>
<dbReference type="SUPFAM" id="SSF57567">
    <property type="entry name" value="Serine protease inhibitors"/>
    <property type="match status" value="13"/>
</dbReference>
<evidence type="ECO:0000256" key="8">
    <source>
        <dbReference type="ARBA" id="ARBA00022837"/>
    </source>
</evidence>
<feature type="disulfide bond" evidence="14">
    <location>
        <begin position="3042"/>
        <end position="3060"/>
    </location>
</feature>
<dbReference type="OrthoDB" id="6262482at2759"/>
<dbReference type="GO" id="GO:0031012">
    <property type="term" value="C:extracellular matrix"/>
    <property type="evidence" value="ECO:0007669"/>
    <property type="project" value="TreeGrafter"/>
</dbReference>
<dbReference type="GO" id="GO:0007155">
    <property type="term" value="P:cell adhesion"/>
    <property type="evidence" value="ECO:0007669"/>
    <property type="project" value="UniProtKB-KW"/>
</dbReference>
<dbReference type="SMART" id="SM00181">
    <property type="entry name" value="EGF"/>
    <property type="match status" value="7"/>
</dbReference>
<dbReference type="FunFam" id="2.10.25.10:FF:000674">
    <property type="entry name" value="Mucin-2"/>
    <property type="match status" value="1"/>
</dbReference>
<dbReference type="FunFam" id="4.10.400.10:FF:000034">
    <property type="entry name" value="Low-density lipoprotein receptor-related protein 2"/>
    <property type="match status" value="1"/>
</dbReference>
<dbReference type="GO" id="GO:0005615">
    <property type="term" value="C:extracellular space"/>
    <property type="evidence" value="ECO:0007669"/>
    <property type="project" value="TreeGrafter"/>
</dbReference>
<keyword evidence="22" id="KW-1185">Reference proteome</keyword>
<evidence type="ECO:0000256" key="2">
    <source>
        <dbReference type="ARBA" id="ARBA00009456"/>
    </source>
</evidence>
<dbReference type="SUPFAM" id="SSF49785">
    <property type="entry name" value="Galactose-binding domain-like"/>
    <property type="match status" value="2"/>
</dbReference>
<dbReference type="FunFam" id="2.20.100.10:FF:000001">
    <property type="entry name" value="semaphorin-5A isoform X1"/>
    <property type="match status" value="2"/>
</dbReference>
<dbReference type="InterPro" id="IPR036383">
    <property type="entry name" value="TSP1_rpt_sf"/>
</dbReference>
<feature type="region of interest" description="Disordered" evidence="15">
    <location>
        <begin position="2944"/>
        <end position="2981"/>
    </location>
</feature>
<dbReference type="PROSITE" id="PS50184">
    <property type="entry name" value="VWFC_2"/>
    <property type="match status" value="2"/>
</dbReference>
<dbReference type="Pfam" id="PF00094">
    <property type="entry name" value="VWD"/>
    <property type="match status" value="3"/>
</dbReference>
<feature type="disulfide bond" evidence="14">
    <location>
        <begin position="3111"/>
        <end position="3126"/>
    </location>
</feature>
<dbReference type="InterPro" id="IPR002172">
    <property type="entry name" value="LDrepeatLR_classA_rpt"/>
</dbReference>
<organism evidence="21 22">
    <name type="scientific">Eleutherodactylus coqui</name>
    <name type="common">Puerto Rican coqui</name>
    <dbReference type="NCBI Taxonomy" id="57060"/>
    <lineage>
        <taxon>Eukaryota</taxon>
        <taxon>Metazoa</taxon>
        <taxon>Chordata</taxon>
        <taxon>Craniata</taxon>
        <taxon>Vertebrata</taxon>
        <taxon>Euteleostomi</taxon>
        <taxon>Amphibia</taxon>
        <taxon>Batrachia</taxon>
        <taxon>Anura</taxon>
        <taxon>Neobatrachia</taxon>
        <taxon>Hyloidea</taxon>
        <taxon>Eleutherodactylidae</taxon>
        <taxon>Eleutherodactylinae</taxon>
        <taxon>Eleutherodactylus</taxon>
        <taxon>Eleutherodactylus</taxon>
    </lineage>
</organism>
<feature type="disulfide bond" evidence="14">
    <location>
        <begin position="1525"/>
        <end position="1543"/>
    </location>
</feature>
<dbReference type="SMART" id="SM00216">
    <property type="entry name" value="VWD"/>
    <property type="match status" value="3"/>
</dbReference>